<reference evidence="1 2" key="1">
    <citation type="submission" date="2015-04" db="EMBL/GenBank/DDBJ databases">
        <title>Complete genome sequence of Schizopora paradoxa KUC8140, a cosmopolitan wood degrader in East Asia.</title>
        <authorList>
            <consortium name="DOE Joint Genome Institute"/>
            <person name="Min B."/>
            <person name="Park H."/>
            <person name="Jang Y."/>
            <person name="Kim J.-J."/>
            <person name="Kim K.H."/>
            <person name="Pangilinan J."/>
            <person name="Lipzen A."/>
            <person name="Riley R."/>
            <person name="Grigoriev I.V."/>
            <person name="Spatafora J.W."/>
            <person name="Choi I.-G."/>
        </authorList>
    </citation>
    <scope>NUCLEOTIDE SEQUENCE [LARGE SCALE GENOMIC DNA]</scope>
    <source>
        <strain evidence="1 2">KUC8140</strain>
    </source>
</reference>
<protein>
    <submittedName>
        <fullName evidence="1">Uncharacterized protein</fullName>
    </submittedName>
</protein>
<dbReference type="Proteomes" id="UP000053477">
    <property type="component" value="Unassembled WGS sequence"/>
</dbReference>
<proteinExistence type="predicted"/>
<sequence length="54" mass="5692">MYLQPGSIKTFTATFFLISTLATASPLALQRTAFGALALEGELTLAINDLPCTS</sequence>
<evidence type="ECO:0000313" key="2">
    <source>
        <dbReference type="Proteomes" id="UP000053477"/>
    </source>
</evidence>
<evidence type="ECO:0000313" key="1">
    <source>
        <dbReference type="EMBL" id="KLO06027.1"/>
    </source>
</evidence>
<gene>
    <name evidence="1" type="ORF">SCHPADRAFT_910604</name>
</gene>
<dbReference type="EMBL" id="KQ086245">
    <property type="protein sequence ID" value="KLO06027.1"/>
    <property type="molecule type" value="Genomic_DNA"/>
</dbReference>
<name>A0A0H2R3W3_9AGAM</name>
<dbReference type="AlphaFoldDB" id="A0A0H2R3W3"/>
<keyword evidence="2" id="KW-1185">Reference proteome</keyword>
<organism evidence="1 2">
    <name type="scientific">Schizopora paradoxa</name>
    <dbReference type="NCBI Taxonomy" id="27342"/>
    <lineage>
        <taxon>Eukaryota</taxon>
        <taxon>Fungi</taxon>
        <taxon>Dikarya</taxon>
        <taxon>Basidiomycota</taxon>
        <taxon>Agaricomycotina</taxon>
        <taxon>Agaricomycetes</taxon>
        <taxon>Hymenochaetales</taxon>
        <taxon>Schizoporaceae</taxon>
        <taxon>Schizopora</taxon>
    </lineage>
</organism>
<dbReference type="InParanoid" id="A0A0H2R3W3"/>
<accession>A0A0H2R3W3</accession>